<comment type="caution">
    <text evidence="5">The sequence shown here is derived from an EMBL/GenBank/DDBJ whole genome shotgun (WGS) entry which is preliminary data.</text>
</comment>
<dbReference type="Proteomes" id="UP000092993">
    <property type="component" value="Unassembled WGS sequence"/>
</dbReference>
<keyword evidence="3" id="KW-0949">S-adenosyl-L-methionine</keyword>
<name>A0A1C7LUP5_GRIFR</name>
<dbReference type="AlphaFoldDB" id="A0A1C7LUP5"/>
<organism evidence="5 6">
    <name type="scientific">Grifola frondosa</name>
    <name type="common">Maitake</name>
    <name type="synonym">Polyporus frondosus</name>
    <dbReference type="NCBI Taxonomy" id="5627"/>
    <lineage>
        <taxon>Eukaryota</taxon>
        <taxon>Fungi</taxon>
        <taxon>Dikarya</taxon>
        <taxon>Basidiomycota</taxon>
        <taxon>Agaricomycotina</taxon>
        <taxon>Agaricomycetes</taxon>
        <taxon>Polyporales</taxon>
        <taxon>Grifolaceae</taxon>
        <taxon>Grifola</taxon>
    </lineage>
</organism>
<feature type="domain" description="O-methyltransferase C-terminal" evidence="4">
    <location>
        <begin position="10"/>
        <end position="54"/>
    </location>
</feature>
<evidence type="ECO:0000256" key="1">
    <source>
        <dbReference type="ARBA" id="ARBA00022603"/>
    </source>
</evidence>
<dbReference type="InterPro" id="IPR001077">
    <property type="entry name" value="COMT_C"/>
</dbReference>
<dbReference type="SUPFAM" id="SSF53335">
    <property type="entry name" value="S-adenosyl-L-methionine-dependent methyltransferases"/>
    <property type="match status" value="1"/>
</dbReference>
<dbReference type="InterPro" id="IPR029063">
    <property type="entry name" value="SAM-dependent_MTases_sf"/>
</dbReference>
<reference evidence="5 6" key="1">
    <citation type="submission" date="2016-03" db="EMBL/GenBank/DDBJ databases">
        <title>Whole genome sequencing of Grifola frondosa 9006-11.</title>
        <authorList>
            <person name="Min B."/>
            <person name="Park H."/>
            <person name="Kim J.-G."/>
            <person name="Cho H."/>
            <person name="Oh Y.-L."/>
            <person name="Kong W.-S."/>
            <person name="Choi I.-G."/>
        </authorList>
    </citation>
    <scope>NUCLEOTIDE SEQUENCE [LARGE SCALE GENOMIC DNA]</scope>
    <source>
        <strain evidence="5 6">9006-11</strain>
    </source>
</reference>
<dbReference type="PROSITE" id="PS51683">
    <property type="entry name" value="SAM_OMT_II"/>
    <property type="match status" value="1"/>
</dbReference>
<sequence length="152" mass="16730">MPRRGDGFSFLFRHVLHDWPDDKVIEILANVARAAGPESRILLVESITPIPASDAEPNDHPVTLDNLVHTSRYQALTAPTHIPHDFGAASRSKHLLSLYLLSVMNAQERTLAQWKRLIEAADMRVSGVFALRSMVSVIECRAANAGGEALLV</sequence>
<dbReference type="PANTHER" id="PTHR43712">
    <property type="entry name" value="PUTATIVE (AFU_ORTHOLOGUE AFUA_4G14580)-RELATED"/>
    <property type="match status" value="1"/>
</dbReference>
<gene>
    <name evidence="5" type="primary">omt7_1</name>
    <name evidence="5" type="ORF">A0H81_12111</name>
</gene>
<dbReference type="Pfam" id="PF00891">
    <property type="entry name" value="Methyltransf_2"/>
    <property type="match status" value="1"/>
</dbReference>
<keyword evidence="6" id="KW-1185">Reference proteome</keyword>
<evidence type="ECO:0000256" key="3">
    <source>
        <dbReference type="ARBA" id="ARBA00022691"/>
    </source>
</evidence>
<evidence type="ECO:0000313" key="6">
    <source>
        <dbReference type="Proteomes" id="UP000092993"/>
    </source>
</evidence>
<dbReference type="GO" id="GO:0032259">
    <property type="term" value="P:methylation"/>
    <property type="evidence" value="ECO:0007669"/>
    <property type="project" value="UniProtKB-KW"/>
</dbReference>
<dbReference type="EMBL" id="LUGG01000023">
    <property type="protein sequence ID" value="OBZ67777.1"/>
    <property type="molecule type" value="Genomic_DNA"/>
</dbReference>
<evidence type="ECO:0000313" key="5">
    <source>
        <dbReference type="EMBL" id="OBZ67777.1"/>
    </source>
</evidence>
<dbReference type="Gene3D" id="3.40.50.150">
    <property type="entry name" value="Vaccinia Virus protein VP39"/>
    <property type="match status" value="1"/>
</dbReference>
<accession>A0A1C7LUP5</accession>
<dbReference type="GO" id="GO:0008171">
    <property type="term" value="F:O-methyltransferase activity"/>
    <property type="evidence" value="ECO:0007669"/>
    <property type="project" value="InterPro"/>
</dbReference>
<dbReference type="PANTHER" id="PTHR43712:SF2">
    <property type="entry name" value="O-METHYLTRANSFERASE CICE"/>
    <property type="match status" value="1"/>
</dbReference>
<proteinExistence type="predicted"/>
<dbReference type="InterPro" id="IPR016461">
    <property type="entry name" value="COMT-like"/>
</dbReference>
<dbReference type="OrthoDB" id="2410195at2759"/>
<evidence type="ECO:0000256" key="2">
    <source>
        <dbReference type="ARBA" id="ARBA00022679"/>
    </source>
</evidence>
<evidence type="ECO:0000259" key="4">
    <source>
        <dbReference type="Pfam" id="PF00891"/>
    </source>
</evidence>
<dbReference type="OMA" id="DFRCLAN"/>
<keyword evidence="1 5" id="KW-0489">Methyltransferase</keyword>
<protein>
    <submittedName>
        <fullName evidence="5">O-methyltransferase 7</fullName>
    </submittedName>
</protein>
<keyword evidence="2 5" id="KW-0808">Transferase</keyword>